<sequence length="496" mass="55500">MAIVRRSTHDASLTLNQLADNSQYRLKRGLKINIVVGPDGNRYIGLESASVRLLAHFSPTAQKKLIDGQDKVLTIPNGSKKAILWIYKYMQAGERDIVGLDAFETLSSSILTVIYQHCDFLEYESLKRRVYSRLKGKFYNVLPTVQEIEFYQTSIPELYEHLLHCLFEEMVNPWTRNYEPYSRLAETNAAFGKALGDAMDKFFISRVKTSEAYYQNTTNQYTVWAIKYIEAVVAGTVRPKRPVPKPVDKARQAGSVAPGLFSKNRPDATPMADVILSCKDISASSVRQVPQRNLKSKTPFKCYSCGNKGHISRNCNAKLQGSFVPNTVSKPEKPVKVHKARKAFACYTCGSEGHIARNCTVTVKDATERRPPVCFSCNETGHVARNCMQEKLVTGDSNNYSTSAHPRRKPKSKEPCICFNCGGEGHMARECIDEKSNAGVEFVGATRSVHTTAGRNRSFCNTQRNHKIEVVKNGEGLATCDREVRKGDMTRTSLIV</sequence>
<dbReference type="PANTHER" id="PTHR23002">
    <property type="entry name" value="ZINC FINGER CCHC DOMAIN CONTAINING PROTEIN"/>
    <property type="match status" value="1"/>
</dbReference>
<comment type="caution">
    <text evidence="3">The sequence shown here is derived from an EMBL/GenBank/DDBJ whole genome shotgun (WGS) entry which is preliminary data.</text>
</comment>
<dbReference type="GO" id="GO:0003676">
    <property type="term" value="F:nucleic acid binding"/>
    <property type="evidence" value="ECO:0007669"/>
    <property type="project" value="InterPro"/>
</dbReference>
<protein>
    <recommendedName>
        <fullName evidence="2">CCHC-type domain-containing protein</fullName>
    </recommendedName>
</protein>
<organism evidence="3 4">
    <name type="scientific">Alternaria alternata</name>
    <name type="common">Alternaria rot fungus</name>
    <name type="synonym">Torula alternata</name>
    <dbReference type="NCBI Taxonomy" id="5599"/>
    <lineage>
        <taxon>Eukaryota</taxon>
        <taxon>Fungi</taxon>
        <taxon>Dikarya</taxon>
        <taxon>Ascomycota</taxon>
        <taxon>Pezizomycotina</taxon>
        <taxon>Dothideomycetes</taxon>
        <taxon>Pleosporomycetidae</taxon>
        <taxon>Pleosporales</taxon>
        <taxon>Pleosporineae</taxon>
        <taxon>Pleosporaceae</taxon>
        <taxon>Alternaria</taxon>
        <taxon>Alternaria sect. Alternaria</taxon>
        <taxon>Alternaria alternata complex</taxon>
    </lineage>
</organism>
<feature type="domain" description="CCHC-type" evidence="2">
    <location>
        <begin position="346"/>
        <end position="359"/>
    </location>
</feature>
<keyword evidence="1" id="KW-0863">Zinc-finger</keyword>
<dbReference type="AlphaFoldDB" id="A0A4Q4NFS8"/>
<accession>A0A4Q4NFS8</accession>
<dbReference type="SMART" id="SM00343">
    <property type="entry name" value="ZnF_C2HC"/>
    <property type="match status" value="4"/>
</dbReference>
<dbReference type="InterPro" id="IPR036875">
    <property type="entry name" value="Znf_CCHC_sf"/>
</dbReference>
<evidence type="ECO:0000256" key="1">
    <source>
        <dbReference type="PROSITE-ProRule" id="PRU00047"/>
    </source>
</evidence>
<dbReference type="InterPro" id="IPR051714">
    <property type="entry name" value="Znf_CCHC_NABP"/>
</dbReference>
<name>A0A4Q4NFS8_ALTAL</name>
<feature type="domain" description="CCHC-type" evidence="2">
    <location>
        <begin position="301"/>
        <end position="315"/>
    </location>
</feature>
<evidence type="ECO:0000313" key="4">
    <source>
        <dbReference type="Proteomes" id="UP000291422"/>
    </source>
</evidence>
<feature type="domain" description="CCHC-type" evidence="2">
    <location>
        <begin position="418"/>
        <end position="431"/>
    </location>
</feature>
<keyword evidence="1" id="KW-0479">Metal-binding</keyword>
<evidence type="ECO:0000259" key="2">
    <source>
        <dbReference type="PROSITE" id="PS50158"/>
    </source>
</evidence>
<gene>
    <name evidence="3" type="ORF">AA0117_g7090</name>
</gene>
<keyword evidence="1" id="KW-0862">Zinc</keyword>
<dbReference type="InterPro" id="IPR001878">
    <property type="entry name" value="Znf_CCHC"/>
</dbReference>
<proteinExistence type="predicted"/>
<feature type="domain" description="CCHC-type" evidence="2">
    <location>
        <begin position="374"/>
        <end position="387"/>
    </location>
</feature>
<dbReference type="Gene3D" id="4.10.60.10">
    <property type="entry name" value="Zinc finger, CCHC-type"/>
    <property type="match status" value="3"/>
</dbReference>
<dbReference type="PROSITE" id="PS50158">
    <property type="entry name" value="ZF_CCHC"/>
    <property type="match status" value="4"/>
</dbReference>
<dbReference type="GO" id="GO:0008270">
    <property type="term" value="F:zinc ion binding"/>
    <property type="evidence" value="ECO:0007669"/>
    <property type="project" value="UniProtKB-KW"/>
</dbReference>
<dbReference type="Proteomes" id="UP000291422">
    <property type="component" value="Unassembled WGS sequence"/>
</dbReference>
<dbReference type="SUPFAM" id="SSF57756">
    <property type="entry name" value="Retrovirus zinc finger-like domains"/>
    <property type="match status" value="3"/>
</dbReference>
<dbReference type="EMBL" id="PDXD01000018">
    <property type="protein sequence ID" value="RYN74308.1"/>
    <property type="molecule type" value="Genomic_DNA"/>
</dbReference>
<dbReference type="Pfam" id="PF00098">
    <property type="entry name" value="zf-CCHC"/>
    <property type="match status" value="4"/>
</dbReference>
<reference evidence="4" key="1">
    <citation type="journal article" date="2019" name="bioRxiv">
        <title>Genomics, evolutionary history and diagnostics of the Alternaria alternata species group including apple and Asian pear pathotypes.</title>
        <authorList>
            <person name="Armitage A.D."/>
            <person name="Cockerton H.M."/>
            <person name="Sreenivasaprasad S."/>
            <person name="Woodhall J.W."/>
            <person name="Lane C.R."/>
            <person name="Harrison R.J."/>
            <person name="Clarkson J.P."/>
        </authorList>
    </citation>
    <scope>NUCLEOTIDE SEQUENCE [LARGE SCALE GENOMIC DNA]</scope>
    <source>
        <strain evidence="4">FERA 1177</strain>
    </source>
</reference>
<evidence type="ECO:0000313" key="3">
    <source>
        <dbReference type="EMBL" id="RYN74308.1"/>
    </source>
</evidence>